<comment type="similarity">
    <text evidence="1">Belongs to the SEN54 family.</text>
</comment>
<gene>
    <name evidence="4" type="ORF">OE88DRAFT_1657269</name>
</gene>
<dbReference type="AlphaFoldDB" id="A0A5C3N452"/>
<evidence type="ECO:0000313" key="4">
    <source>
        <dbReference type="EMBL" id="TFK52170.1"/>
    </source>
</evidence>
<dbReference type="PANTHER" id="PTHR21027">
    <property type="entry name" value="TRNA-SPLICING ENDONUCLEASE SUBUNIT SEN54"/>
    <property type="match status" value="1"/>
</dbReference>
<feature type="domain" description="tRNA-splicing endonuclease subunit Sen54 N-terminal" evidence="3">
    <location>
        <begin position="2"/>
        <end position="79"/>
    </location>
</feature>
<evidence type="ECO:0000259" key="3">
    <source>
        <dbReference type="Pfam" id="PF12928"/>
    </source>
</evidence>
<dbReference type="STRING" id="5364.A0A5C3N452"/>
<protein>
    <recommendedName>
        <fullName evidence="3">tRNA-splicing endonuclease subunit Sen54 N-terminal domain-containing protein</fullName>
    </recommendedName>
</protein>
<dbReference type="Pfam" id="PF12928">
    <property type="entry name" value="tRNA_int_end_N2"/>
    <property type="match status" value="1"/>
</dbReference>
<dbReference type="PANTHER" id="PTHR21027:SF1">
    <property type="entry name" value="TRNA-SPLICING ENDONUCLEASE SUBUNIT SEN54"/>
    <property type="match status" value="1"/>
</dbReference>
<accession>A0A5C3N452</accession>
<evidence type="ECO:0000256" key="1">
    <source>
        <dbReference type="ARBA" id="ARBA00005736"/>
    </source>
</evidence>
<dbReference type="OrthoDB" id="408683at2759"/>
<dbReference type="GO" id="GO:0000214">
    <property type="term" value="C:tRNA-intron endonuclease complex"/>
    <property type="evidence" value="ECO:0007669"/>
    <property type="project" value="TreeGrafter"/>
</dbReference>
<dbReference type="InterPro" id="IPR024337">
    <property type="entry name" value="tRNA_splic_suSen54"/>
</dbReference>
<dbReference type="Proteomes" id="UP000305948">
    <property type="component" value="Unassembled WGS sequence"/>
</dbReference>
<sequence length="371" mass="41715">MFNALRATRGVNNKSMSYAIWYPQLARAHVTVARGTHFSSMGHSVQRHSLGTDTKLLKRLELLPEEALYLLERGALWCWQETDTAPESIDMSDVEATGPPMSVQQAYADMIGKEDLTLEKYQVFAYLKRLGYVVARAEPPSPSYPVPPPLTVGKDSSRTSLLQRFFALWSKAVKKFVGLFCPRIDWWKPFRLYHHTGYPSLFKSLRFIPSGHTTPLLPPPATIKILNPAPPRSPYHIFYHLYKPSTSFRKTAPPNPDFYIVVVNAKTVPMPSLRELDSLYDELPETPPPLPRQKLSPNVLKAAPPSAPPTLFQRLSRSILPSKAPPIPERKPHPFAALKAGKKMVVIAAVDSGNISFFRFGQGAFDEWPMV</sequence>
<dbReference type="GO" id="GO:0000379">
    <property type="term" value="P:tRNA-type intron splice site recognition and cleavage"/>
    <property type="evidence" value="ECO:0007669"/>
    <property type="project" value="TreeGrafter"/>
</dbReference>
<reference evidence="4 5" key="1">
    <citation type="journal article" date="2019" name="Nat. Ecol. Evol.">
        <title>Megaphylogeny resolves global patterns of mushroom evolution.</title>
        <authorList>
            <person name="Varga T."/>
            <person name="Krizsan K."/>
            <person name="Foldi C."/>
            <person name="Dima B."/>
            <person name="Sanchez-Garcia M."/>
            <person name="Sanchez-Ramirez S."/>
            <person name="Szollosi G.J."/>
            <person name="Szarkandi J.G."/>
            <person name="Papp V."/>
            <person name="Albert L."/>
            <person name="Andreopoulos W."/>
            <person name="Angelini C."/>
            <person name="Antonin V."/>
            <person name="Barry K.W."/>
            <person name="Bougher N.L."/>
            <person name="Buchanan P."/>
            <person name="Buyck B."/>
            <person name="Bense V."/>
            <person name="Catcheside P."/>
            <person name="Chovatia M."/>
            <person name="Cooper J."/>
            <person name="Damon W."/>
            <person name="Desjardin D."/>
            <person name="Finy P."/>
            <person name="Geml J."/>
            <person name="Haridas S."/>
            <person name="Hughes K."/>
            <person name="Justo A."/>
            <person name="Karasinski D."/>
            <person name="Kautmanova I."/>
            <person name="Kiss B."/>
            <person name="Kocsube S."/>
            <person name="Kotiranta H."/>
            <person name="LaButti K.M."/>
            <person name="Lechner B.E."/>
            <person name="Liimatainen K."/>
            <person name="Lipzen A."/>
            <person name="Lukacs Z."/>
            <person name="Mihaltcheva S."/>
            <person name="Morgado L.N."/>
            <person name="Niskanen T."/>
            <person name="Noordeloos M.E."/>
            <person name="Ohm R.A."/>
            <person name="Ortiz-Santana B."/>
            <person name="Ovrebo C."/>
            <person name="Racz N."/>
            <person name="Riley R."/>
            <person name="Savchenko A."/>
            <person name="Shiryaev A."/>
            <person name="Soop K."/>
            <person name="Spirin V."/>
            <person name="Szebenyi C."/>
            <person name="Tomsovsky M."/>
            <person name="Tulloss R.E."/>
            <person name="Uehling J."/>
            <person name="Grigoriev I.V."/>
            <person name="Vagvolgyi C."/>
            <person name="Papp T."/>
            <person name="Martin F.M."/>
            <person name="Miettinen O."/>
            <person name="Hibbett D.S."/>
            <person name="Nagy L.G."/>
        </authorList>
    </citation>
    <scope>NUCLEOTIDE SEQUENCE [LARGE SCALE GENOMIC DNA]</scope>
    <source>
        <strain evidence="4 5">OMC1185</strain>
    </source>
</reference>
<evidence type="ECO:0000313" key="5">
    <source>
        <dbReference type="Proteomes" id="UP000305948"/>
    </source>
</evidence>
<keyword evidence="5" id="KW-1185">Reference proteome</keyword>
<dbReference type="EMBL" id="ML213509">
    <property type="protein sequence ID" value="TFK52170.1"/>
    <property type="molecule type" value="Genomic_DNA"/>
</dbReference>
<organism evidence="4 5">
    <name type="scientific">Heliocybe sulcata</name>
    <dbReference type="NCBI Taxonomy" id="5364"/>
    <lineage>
        <taxon>Eukaryota</taxon>
        <taxon>Fungi</taxon>
        <taxon>Dikarya</taxon>
        <taxon>Basidiomycota</taxon>
        <taxon>Agaricomycotina</taxon>
        <taxon>Agaricomycetes</taxon>
        <taxon>Gloeophyllales</taxon>
        <taxon>Gloeophyllaceae</taxon>
        <taxon>Heliocybe</taxon>
    </lineage>
</organism>
<proteinExistence type="inferred from homology"/>
<keyword evidence="2" id="KW-0819">tRNA processing</keyword>
<dbReference type="InterPro" id="IPR024336">
    <property type="entry name" value="tRNA_splic_suSen54_N"/>
</dbReference>
<evidence type="ECO:0000256" key="2">
    <source>
        <dbReference type="ARBA" id="ARBA00022694"/>
    </source>
</evidence>
<name>A0A5C3N452_9AGAM</name>